<proteinExistence type="predicted"/>
<feature type="region of interest" description="Disordered" evidence="1">
    <location>
        <begin position="59"/>
        <end position="83"/>
    </location>
</feature>
<dbReference type="AlphaFoldDB" id="A0A6J4KWT5"/>
<feature type="non-terminal residue" evidence="2">
    <location>
        <position position="1"/>
    </location>
</feature>
<protein>
    <submittedName>
        <fullName evidence="2">Uncharacterized protein</fullName>
    </submittedName>
</protein>
<accession>A0A6J4KWT5</accession>
<name>A0A6J4KWT5_9ACTN</name>
<evidence type="ECO:0000313" key="2">
    <source>
        <dbReference type="EMBL" id="CAA9313399.1"/>
    </source>
</evidence>
<evidence type="ECO:0000256" key="1">
    <source>
        <dbReference type="SAM" id="MobiDB-lite"/>
    </source>
</evidence>
<organism evidence="2">
    <name type="scientific">uncultured Friedmanniella sp</name>
    <dbReference type="NCBI Taxonomy" id="335381"/>
    <lineage>
        <taxon>Bacteria</taxon>
        <taxon>Bacillati</taxon>
        <taxon>Actinomycetota</taxon>
        <taxon>Actinomycetes</taxon>
        <taxon>Propionibacteriales</taxon>
        <taxon>Nocardioidaceae</taxon>
        <taxon>Friedmanniella</taxon>
        <taxon>environmental samples</taxon>
    </lineage>
</organism>
<reference evidence="2" key="1">
    <citation type="submission" date="2020-02" db="EMBL/GenBank/DDBJ databases">
        <authorList>
            <person name="Meier V. D."/>
        </authorList>
    </citation>
    <scope>NUCLEOTIDE SEQUENCE</scope>
    <source>
        <strain evidence="2">AVDCRST_MAG48</strain>
    </source>
</reference>
<gene>
    <name evidence="2" type="ORF">AVDCRST_MAG48-2215</name>
</gene>
<sequence>DDADDDEDDELDDAERLEAALAVEFSSAEGDSAEVQGADFPTAGRSFQDEVEAEVAELLGETGDAVDDRSSTEGADGPDSTKH</sequence>
<dbReference type="EMBL" id="CADCTS010000315">
    <property type="protein sequence ID" value="CAA9313399.1"/>
    <property type="molecule type" value="Genomic_DNA"/>
</dbReference>